<dbReference type="AlphaFoldDB" id="A0A165XXL0"/>
<feature type="region of interest" description="Disordered" evidence="1">
    <location>
        <begin position="97"/>
        <end position="122"/>
    </location>
</feature>
<dbReference type="EMBL" id="LWBR01000021">
    <property type="protein sequence ID" value="KZN96511.1"/>
    <property type="molecule type" value="Genomic_DNA"/>
</dbReference>
<evidence type="ECO:0000313" key="2">
    <source>
        <dbReference type="EMBL" id="KZN96511.1"/>
    </source>
</evidence>
<protein>
    <submittedName>
        <fullName evidence="2">Uncharacterized protein</fullName>
    </submittedName>
</protein>
<gene>
    <name evidence="2" type="ORF">AZI98_08365</name>
</gene>
<organism evidence="2 3">
    <name type="scientific">Aeribacillus pallidus</name>
    <dbReference type="NCBI Taxonomy" id="33936"/>
    <lineage>
        <taxon>Bacteria</taxon>
        <taxon>Bacillati</taxon>
        <taxon>Bacillota</taxon>
        <taxon>Bacilli</taxon>
        <taxon>Bacillales</taxon>
        <taxon>Bacillaceae</taxon>
        <taxon>Aeribacillus</taxon>
    </lineage>
</organism>
<reference evidence="2 3" key="1">
    <citation type="submission" date="2016-04" db="EMBL/GenBank/DDBJ databases">
        <title>Draft genome sequence of Aeribacillus pallidus 8m3 from petroleum reservoir.</title>
        <authorList>
            <person name="Poltaraus A.B."/>
            <person name="Nazina T.N."/>
            <person name="Tourova T.P."/>
            <person name="Malakho S.M."/>
            <person name="Korshunova A.V."/>
            <person name="Sokolova D.S."/>
        </authorList>
    </citation>
    <scope>NUCLEOTIDE SEQUENCE [LARGE SCALE GENOMIC DNA]</scope>
    <source>
        <strain evidence="2 3">8m3</strain>
    </source>
</reference>
<comment type="caution">
    <text evidence="2">The sequence shown here is derived from an EMBL/GenBank/DDBJ whole genome shotgun (WGS) entry which is preliminary data.</text>
</comment>
<dbReference type="Proteomes" id="UP000076476">
    <property type="component" value="Unassembled WGS sequence"/>
</dbReference>
<evidence type="ECO:0000256" key="1">
    <source>
        <dbReference type="SAM" id="MobiDB-lite"/>
    </source>
</evidence>
<accession>A0A165XXL0</accession>
<proteinExistence type="predicted"/>
<feature type="compositionally biased region" description="Basic and acidic residues" evidence="1">
    <location>
        <begin position="97"/>
        <end position="107"/>
    </location>
</feature>
<evidence type="ECO:0000313" key="3">
    <source>
        <dbReference type="Proteomes" id="UP000076476"/>
    </source>
</evidence>
<sequence length="122" mass="14172">MGFQTVYEVKELEIKLIDSDGKKFKLEYELSKEELEIKFKDEIGIMDPKTVVDRLTLTPDITEEELIDQVKRVLGINTFSELKIEVEFVNGKELEVNKDADKDKNDKDTDENADEDAMNKRL</sequence>
<keyword evidence="3" id="KW-1185">Reference proteome</keyword>
<dbReference type="STRING" id="33936.AZI98_08365"/>
<name>A0A165XXL0_9BACI</name>